<dbReference type="AlphaFoldDB" id="A0A554VA51"/>
<keyword evidence="1" id="KW-0238">DNA-binding</keyword>
<dbReference type="SUPFAM" id="SSF56349">
    <property type="entry name" value="DNA breaking-rejoining enzymes"/>
    <property type="match status" value="1"/>
</dbReference>
<protein>
    <submittedName>
        <fullName evidence="4">Site-specific integrase</fullName>
    </submittedName>
</protein>
<keyword evidence="2" id="KW-0233">DNA recombination</keyword>
<dbReference type="Gene3D" id="1.10.443.10">
    <property type="entry name" value="Intergrase catalytic core"/>
    <property type="match status" value="1"/>
</dbReference>
<dbReference type="Pfam" id="PF13102">
    <property type="entry name" value="Phage_int_SAM_5"/>
    <property type="match status" value="1"/>
</dbReference>
<dbReference type="EMBL" id="VLNR01000147">
    <property type="protein sequence ID" value="TSE02693.1"/>
    <property type="molecule type" value="Genomic_DNA"/>
</dbReference>
<dbReference type="InterPro" id="IPR013762">
    <property type="entry name" value="Integrase-like_cat_sf"/>
</dbReference>
<name>A0A554VA51_9FLAO</name>
<reference evidence="4 5" key="1">
    <citation type="submission" date="2019-07" db="EMBL/GenBank/DDBJ databases">
        <title>The draft genome sequence of Aquimarina algiphila M91.</title>
        <authorList>
            <person name="Meng X."/>
        </authorList>
    </citation>
    <scope>NUCLEOTIDE SEQUENCE [LARGE SCALE GENOMIC DNA]</scope>
    <source>
        <strain evidence="4 5">M91</strain>
    </source>
</reference>
<proteinExistence type="predicted"/>
<comment type="caution">
    <text evidence="4">The sequence shown here is derived from an EMBL/GenBank/DDBJ whole genome shotgun (WGS) entry which is preliminary data.</text>
</comment>
<feature type="domain" description="Phage integrase SAM-like" evidence="3">
    <location>
        <begin position="60"/>
        <end position="149"/>
    </location>
</feature>
<dbReference type="GO" id="GO:0015074">
    <property type="term" value="P:DNA integration"/>
    <property type="evidence" value="ECO:0007669"/>
    <property type="project" value="InterPro"/>
</dbReference>
<evidence type="ECO:0000256" key="2">
    <source>
        <dbReference type="ARBA" id="ARBA00023172"/>
    </source>
</evidence>
<dbReference type="OrthoDB" id="1094492at2"/>
<keyword evidence="5" id="KW-1185">Reference proteome</keyword>
<dbReference type="InterPro" id="IPR025269">
    <property type="entry name" value="SAM-like_dom"/>
</dbReference>
<dbReference type="GO" id="GO:0003677">
    <property type="term" value="F:DNA binding"/>
    <property type="evidence" value="ECO:0007669"/>
    <property type="project" value="UniProtKB-KW"/>
</dbReference>
<evidence type="ECO:0000313" key="4">
    <source>
        <dbReference type="EMBL" id="TSE02693.1"/>
    </source>
</evidence>
<sequence>MGQYNRNRWVSLARISNLYPDIAEIKKTAGKKAFVQLTDFDKAFRILLTGQGKVIDDPCFYSYADKRIAYMYHLNREGNAEAYQLAINELKKFRPKLRYSQLDRSLMMKFIEFKKSEKKKDSDERKVKNGSIRTYIAEIRAIYNKCSIEYNLPDNTPFKGVFTDLPIRKRRAKNVYIDHEAIDKVKKSNLKQISYQRSLDLSLLQFYLGGQYLIDVYYLKWSQIHKKRVYFERIKLGEKKVEFDVKLFPEAEELINKYCTSQKDGYVFPWDKDRSRYKTFRDNHRRNVKKGLEILEIQTLPKNEPFNSRSPRHTFQTLGKFKFIDPDIIREIVGHERDDVDTVYKDKYPENVRDDAHKRIIYNLD</sequence>
<dbReference type="Proteomes" id="UP000318833">
    <property type="component" value="Unassembled WGS sequence"/>
</dbReference>
<dbReference type="GO" id="GO:0006310">
    <property type="term" value="P:DNA recombination"/>
    <property type="evidence" value="ECO:0007669"/>
    <property type="project" value="UniProtKB-KW"/>
</dbReference>
<evidence type="ECO:0000256" key="1">
    <source>
        <dbReference type="ARBA" id="ARBA00023125"/>
    </source>
</evidence>
<dbReference type="Gene3D" id="1.10.150.130">
    <property type="match status" value="1"/>
</dbReference>
<dbReference type="InterPro" id="IPR010998">
    <property type="entry name" value="Integrase_recombinase_N"/>
</dbReference>
<dbReference type="InterPro" id="IPR011010">
    <property type="entry name" value="DNA_brk_join_enz"/>
</dbReference>
<gene>
    <name evidence="4" type="ORF">FOF46_30610</name>
</gene>
<evidence type="ECO:0000313" key="5">
    <source>
        <dbReference type="Proteomes" id="UP000318833"/>
    </source>
</evidence>
<accession>A0A554VA51</accession>
<evidence type="ECO:0000259" key="3">
    <source>
        <dbReference type="Pfam" id="PF13102"/>
    </source>
</evidence>
<organism evidence="4 5">
    <name type="scientific">Aquimarina algiphila</name>
    <dbReference type="NCBI Taxonomy" id="2047982"/>
    <lineage>
        <taxon>Bacteria</taxon>
        <taxon>Pseudomonadati</taxon>
        <taxon>Bacteroidota</taxon>
        <taxon>Flavobacteriia</taxon>
        <taxon>Flavobacteriales</taxon>
        <taxon>Flavobacteriaceae</taxon>
        <taxon>Aquimarina</taxon>
    </lineage>
</organism>